<dbReference type="Gene3D" id="3.30.70.120">
    <property type="match status" value="1"/>
</dbReference>
<gene>
    <name evidence="2" type="ORF">SAMN02745131_03955</name>
</gene>
<dbReference type="Proteomes" id="UP000184048">
    <property type="component" value="Unassembled WGS sequence"/>
</dbReference>
<dbReference type="PANTHER" id="PTHR35983">
    <property type="entry name" value="UPF0166 PROTEIN TM_0021"/>
    <property type="match status" value="1"/>
</dbReference>
<dbReference type="EMBL" id="FQUU01000025">
    <property type="protein sequence ID" value="SHF95569.1"/>
    <property type="molecule type" value="Genomic_DNA"/>
</dbReference>
<dbReference type="RefSeq" id="WP_072837069.1">
    <property type="nucleotide sequence ID" value="NZ_FQUU01000025.1"/>
</dbReference>
<proteinExistence type="inferred from homology"/>
<dbReference type="STRING" id="1121884.SAMN02745131_03955"/>
<dbReference type="PANTHER" id="PTHR35983:SF1">
    <property type="entry name" value="UPF0166 PROTEIN TM_0021"/>
    <property type="match status" value="1"/>
</dbReference>
<protein>
    <submittedName>
        <fullName evidence="2">Uncharacterized protein</fullName>
    </submittedName>
</protein>
<name>A0A1M5FVU9_9BACT</name>
<organism evidence="2 3">
    <name type="scientific">Flavisolibacter ginsengisoli DSM 18119</name>
    <dbReference type="NCBI Taxonomy" id="1121884"/>
    <lineage>
        <taxon>Bacteria</taxon>
        <taxon>Pseudomonadati</taxon>
        <taxon>Bacteroidota</taxon>
        <taxon>Chitinophagia</taxon>
        <taxon>Chitinophagales</taxon>
        <taxon>Chitinophagaceae</taxon>
        <taxon>Flavisolibacter</taxon>
    </lineage>
</organism>
<evidence type="ECO:0000313" key="2">
    <source>
        <dbReference type="EMBL" id="SHF95569.1"/>
    </source>
</evidence>
<dbReference type="InterPro" id="IPR011322">
    <property type="entry name" value="N-reg_PII-like_a/b"/>
</dbReference>
<dbReference type="Pfam" id="PF02641">
    <property type="entry name" value="DUF190"/>
    <property type="match status" value="1"/>
</dbReference>
<keyword evidence="3" id="KW-1185">Reference proteome</keyword>
<comment type="similarity">
    <text evidence="1">Belongs to the UPF0166 family.</text>
</comment>
<evidence type="ECO:0000313" key="3">
    <source>
        <dbReference type="Proteomes" id="UP000184048"/>
    </source>
</evidence>
<sequence length="115" mass="12891">MKLQGESKLLRIFVGESDRIGHDLLYEMILLKAREKGLAGGTAIKGIMSFGASSHLHRARLIELSEDLPIVIEIIDHAEKIEAFLPIVNELFEQCGRGGLITLENVDVIYYQSRK</sequence>
<dbReference type="OrthoDB" id="9795599at2"/>
<dbReference type="InterPro" id="IPR015867">
    <property type="entry name" value="N-reg_PII/ATP_PRibTrfase_C"/>
</dbReference>
<accession>A0A1M5FVU9</accession>
<reference evidence="2 3" key="1">
    <citation type="submission" date="2016-11" db="EMBL/GenBank/DDBJ databases">
        <authorList>
            <person name="Jaros S."/>
            <person name="Januszkiewicz K."/>
            <person name="Wedrychowicz H."/>
        </authorList>
    </citation>
    <scope>NUCLEOTIDE SEQUENCE [LARGE SCALE GENOMIC DNA]</scope>
    <source>
        <strain evidence="2 3">DSM 18119</strain>
    </source>
</reference>
<evidence type="ECO:0000256" key="1">
    <source>
        <dbReference type="ARBA" id="ARBA00010554"/>
    </source>
</evidence>
<dbReference type="SUPFAM" id="SSF54913">
    <property type="entry name" value="GlnB-like"/>
    <property type="match status" value="1"/>
</dbReference>
<dbReference type="InterPro" id="IPR003793">
    <property type="entry name" value="UPF0166"/>
</dbReference>
<dbReference type="AlphaFoldDB" id="A0A1M5FVU9"/>